<comment type="caution">
    <text evidence="2">The sequence shown here is derived from an EMBL/GenBank/DDBJ whole genome shotgun (WGS) entry which is preliminary data.</text>
</comment>
<accession>A0A5J5EGV6</accession>
<keyword evidence="1" id="KW-1133">Transmembrane helix</keyword>
<sequence>MWGCVEKSISIYELGDSRACSFLIGWLVVWVTIYRCTKALFALWFFYVFSRISFVCGALLGKGPS</sequence>
<keyword evidence="1" id="KW-0812">Transmembrane</keyword>
<proteinExistence type="predicted"/>
<name>A0A5J5EGV6_9PEZI</name>
<keyword evidence="1" id="KW-0472">Membrane</keyword>
<dbReference type="InParanoid" id="A0A5J5EGV6"/>
<reference evidence="2 3" key="1">
    <citation type="submission" date="2019-09" db="EMBL/GenBank/DDBJ databases">
        <title>Draft genome of the ectomycorrhizal ascomycete Sphaerosporella brunnea.</title>
        <authorList>
            <consortium name="DOE Joint Genome Institute"/>
            <person name="Benucci G.M."/>
            <person name="Marozzi G."/>
            <person name="Antonielli L."/>
            <person name="Sanchez S."/>
            <person name="Marco P."/>
            <person name="Wang X."/>
            <person name="Falini L.B."/>
            <person name="Barry K."/>
            <person name="Haridas S."/>
            <person name="Lipzen A."/>
            <person name="Labutti K."/>
            <person name="Grigoriev I.V."/>
            <person name="Murat C."/>
            <person name="Martin F."/>
            <person name="Albertini E."/>
            <person name="Donnini D."/>
            <person name="Bonito G."/>
        </authorList>
    </citation>
    <scope>NUCLEOTIDE SEQUENCE [LARGE SCALE GENOMIC DNA]</scope>
    <source>
        <strain evidence="2 3">Sb_GMNB300</strain>
    </source>
</reference>
<evidence type="ECO:0000313" key="3">
    <source>
        <dbReference type="Proteomes" id="UP000326924"/>
    </source>
</evidence>
<dbReference type="EMBL" id="VXIS01000348">
    <property type="protein sequence ID" value="KAA8894317.1"/>
    <property type="molecule type" value="Genomic_DNA"/>
</dbReference>
<feature type="transmembrane region" description="Helical" evidence="1">
    <location>
        <begin position="12"/>
        <end position="33"/>
    </location>
</feature>
<dbReference type="AlphaFoldDB" id="A0A5J5EGV6"/>
<protein>
    <submittedName>
        <fullName evidence="2">Uncharacterized protein</fullName>
    </submittedName>
</protein>
<evidence type="ECO:0000313" key="2">
    <source>
        <dbReference type="EMBL" id="KAA8894317.1"/>
    </source>
</evidence>
<organism evidence="2 3">
    <name type="scientific">Sphaerosporella brunnea</name>
    <dbReference type="NCBI Taxonomy" id="1250544"/>
    <lineage>
        <taxon>Eukaryota</taxon>
        <taxon>Fungi</taxon>
        <taxon>Dikarya</taxon>
        <taxon>Ascomycota</taxon>
        <taxon>Pezizomycotina</taxon>
        <taxon>Pezizomycetes</taxon>
        <taxon>Pezizales</taxon>
        <taxon>Pyronemataceae</taxon>
        <taxon>Sphaerosporella</taxon>
    </lineage>
</organism>
<feature type="transmembrane region" description="Helical" evidence="1">
    <location>
        <begin position="39"/>
        <end position="60"/>
    </location>
</feature>
<keyword evidence="3" id="KW-1185">Reference proteome</keyword>
<dbReference type="Proteomes" id="UP000326924">
    <property type="component" value="Unassembled WGS sequence"/>
</dbReference>
<gene>
    <name evidence="2" type="ORF">FN846DRAFT_423125</name>
</gene>
<evidence type="ECO:0000256" key="1">
    <source>
        <dbReference type="SAM" id="Phobius"/>
    </source>
</evidence>